<proteinExistence type="predicted"/>
<protein>
    <submittedName>
        <fullName evidence="1">Uncharacterized protein</fullName>
    </submittedName>
</protein>
<evidence type="ECO:0000313" key="1">
    <source>
        <dbReference type="EMBL" id="PTB47266.1"/>
    </source>
</evidence>
<name>A0A2T3ZR44_TRIHA</name>
<dbReference type="AlphaFoldDB" id="A0A2T3ZR44"/>
<sequence>RIVKFINTKRIRGLTFREGNILNIKINRLSDKLNFKKLRLYKITKKIRLINYKINLPLTLGK</sequence>
<dbReference type="Proteomes" id="UP000241690">
    <property type="component" value="Unassembled WGS sequence"/>
</dbReference>
<organism evidence="1 2">
    <name type="scientific">Trichoderma harzianum CBS 226.95</name>
    <dbReference type="NCBI Taxonomy" id="983964"/>
    <lineage>
        <taxon>Eukaryota</taxon>
        <taxon>Fungi</taxon>
        <taxon>Dikarya</taxon>
        <taxon>Ascomycota</taxon>
        <taxon>Pezizomycotina</taxon>
        <taxon>Sordariomycetes</taxon>
        <taxon>Hypocreomycetidae</taxon>
        <taxon>Hypocreales</taxon>
        <taxon>Hypocreaceae</taxon>
        <taxon>Trichoderma</taxon>
    </lineage>
</organism>
<reference evidence="1 2" key="1">
    <citation type="submission" date="2016-07" db="EMBL/GenBank/DDBJ databases">
        <title>Multiple horizontal gene transfer events from other fungi enriched the ability of initially mycotrophic Trichoderma (Ascomycota) to feed on dead plant biomass.</title>
        <authorList>
            <consortium name="DOE Joint Genome Institute"/>
            <person name="Aerts A."/>
            <person name="Atanasova L."/>
            <person name="Chenthamara K."/>
            <person name="Zhang J."/>
            <person name="Grujic M."/>
            <person name="Henrissat B."/>
            <person name="Kuo A."/>
            <person name="Salamov A."/>
            <person name="Lipzen A."/>
            <person name="Labutti K."/>
            <person name="Barry K."/>
            <person name="Miao Y."/>
            <person name="Rahimi M.J."/>
            <person name="Shen Q."/>
            <person name="Grigoriev I.V."/>
            <person name="Kubicek C.P."/>
            <person name="Druzhinina I.S."/>
        </authorList>
    </citation>
    <scope>NUCLEOTIDE SEQUENCE [LARGE SCALE GENOMIC DNA]</scope>
    <source>
        <strain evidence="1 2">CBS 226.95</strain>
    </source>
</reference>
<accession>A0A2T3ZR44</accession>
<gene>
    <name evidence="1" type="ORF">M431DRAFT_102754</name>
</gene>
<dbReference type="GeneID" id="36620040"/>
<dbReference type="EMBL" id="KZ679883">
    <property type="protein sequence ID" value="PTB47266.1"/>
    <property type="molecule type" value="Genomic_DNA"/>
</dbReference>
<evidence type="ECO:0000313" key="2">
    <source>
        <dbReference type="Proteomes" id="UP000241690"/>
    </source>
</evidence>
<feature type="non-terminal residue" evidence="1">
    <location>
        <position position="1"/>
    </location>
</feature>
<keyword evidence="2" id="KW-1185">Reference proteome</keyword>
<dbReference type="RefSeq" id="XP_024766943.1">
    <property type="nucleotide sequence ID" value="XM_024911481.1"/>
</dbReference>